<proteinExistence type="predicted"/>
<keyword evidence="2" id="KW-0732">Signal</keyword>
<evidence type="ECO:0000256" key="1">
    <source>
        <dbReference type="SAM" id="MobiDB-lite"/>
    </source>
</evidence>
<dbReference type="EnsemblPlants" id="OBART05G08620.1">
    <property type="protein sequence ID" value="OBART05G08620.1"/>
    <property type="gene ID" value="OBART05G08620"/>
</dbReference>
<dbReference type="Proteomes" id="UP000026960">
    <property type="component" value="Chromosome 5"/>
</dbReference>
<evidence type="ECO:0000313" key="4">
    <source>
        <dbReference type="Proteomes" id="UP000026960"/>
    </source>
</evidence>
<evidence type="ECO:0000313" key="3">
    <source>
        <dbReference type="EnsemblPlants" id="OBART05G08620.1"/>
    </source>
</evidence>
<feature type="signal peptide" evidence="2">
    <location>
        <begin position="1"/>
        <end position="19"/>
    </location>
</feature>
<accession>A0A0D3G4Z3</accession>
<feature type="compositionally biased region" description="Low complexity" evidence="1">
    <location>
        <begin position="159"/>
        <end position="172"/>
    </location>
</feature>
<sequence length="246" mass="25777">MSGCHVISLFPLFSHFLLSLTHTHSSLWVGRPTSGEETDAELVPCCGVVDADEERALLAADVQLAAARVYPDDIVNDGGGGGAERADEQMLGMEALRQTLGDTRASAAYAAAVAAGAERRGHRGSAAVAVRVASDLPWPQPPGEKLRTGGSHRGRASQLRSSSALMASPSSPRSSCLAATADAGVELVPLLMYSPQATQFCQPFLCCRHRQADADASGGRWEALAELEEDNEMVCGAGGLLSRHLP</sequence>
<feature type="chain" id="PRO_5002262906" evidence="2">
    <location>
        <begin position="20"/>
        <end position="246"/>
    </location>
</feature>
<dbReference type="PaxDb" id="65489-OBART05G08620.1"/>
<keyword evidence="4" id="KW-1185">Reference proteome</keyword>
<name>A0A0D3G4Z3_9ORYZ</name>
<reference evidence="3" key="1">
    <citation type="journal article" date="2009" name="Rice">
        <title>De Novo Next Generation Sequencing of Plant Genomes.</title>
        <authorList>
            <person name="Rounsley S."/>
            <person name="Marri P.R."/>
            <person name="Yu Y."/>
            <person name="He R."/>
            <person name="Sisneros N."/>
            <person name="Goicoechea J.L."/>
            <person name="Lee S.J."/>
            <person name="Angelova A."/>
            <person name="Kudrna D."/>
            <person name="Luo M."/>
            <person name="Affourtit J."/>
            <person name="Desany B."/>
            <person name="Knight J."/>
            <person name="Niazi F."/>
            <person name="Egholm M."/>
            <person name="Wing R.A."/>
        </authorList>
    </citation>
    <scope>NUCLEOTIDE SEQUENCE [LARGE SCALE GENOMIC DNA]</scope>
    <source>
        <strain evidence="3">cv. IRGC 105608</strain>
    </source>
</reference>
<protein>
    <submittedName>
        <fullName evidence="3">Uncharacterized protein</fullName>
    </submittedName>
</protein>
<reference evidence="3" key="2">
    <citation type="submission" date="2015-03" db="UniProtKB">
        <authorList>
            <consortium name="EnsemblPlants"/>
        </authorList>
    </citation>
    <scope>IDENTIFICATION</scope>
</reference>
<dbReference type="Gramene" id="OBART05G08620.1">
    <property type="protein sequence ID" value="OBART05G08620.1"/>
    <property type="gene ID" value="OBART05G08620"/>
</dbReference>
<dbReference type="AlphaFoldDB" id="A0A0D3G4Z3"/>
<evidence type="ECO:0000256" key="2">
    <source>
        <dbReference type="SAM" id="SignalP"/>
    </source>
</evidence>
<feature type="region of interest" description="Disordered" evidence="1">
    <location>
        <begin position="136"/>
        <end position="172"/>
    </location>
</feature>
<organism evidence="3">
    <name type="scientific">Oryza barthii</name>
    <dbReference type="NCBI Taxonomy" id="65489"/>
    <lineage>
        <taxon>Eukaryota</taxon>
        <taxon>Viridiplantae</taxon>
        <taxon>Streptophyta</taxon>
        <taxon>Embryophyta</taxon>
        <taxon>Tracheophyta</taxon>
        <taxon>Spermatophyta</taxon>
        <taxon>Magnoliopsida</taxon>
        <taxon>Liliopsida</taxon>
        <taxon>Poales</taxon>
        <taxon>Poaceae</taxon>
        <taxon>BOP clade</taxon>
        <taxon>Oryzoideae</taxon>
        <taxon>Oryzeae</taxon>
        <taxon>Oryzinae</taxon>
        <taxon>Oryza</taxon>
    </lineage>
</organism>
<dbReference type="HOGENOM" id="CLU_1130553_0_0_1"/>